<dbReference type="Pfam" id="PF02362">
    <property type="entry name" value="B3"/>
    <property type="match status" value="2"/>
</dbReference>
<dbReference type="InterPro" id="IPR044837">
    <property type="entry name" value="REM16-like"/>
</dbReference>
<keyword evidence="2" id="KW-0238">DNA-binding</keyword>
<dbReference type="Gramene" id="Pp3c17_16170V3.2">
    <property type="protein sequence ID" value="Pp3c17_16170V3.2"/>
    <property type="gene ID" value="Pp3c17_16170"/>
</dbReference>
<evidence type="ECO:0000313" key="9">
    <source>
        <dbReference type="Proteomes" id="UP000006727"/>
    </source>
</evidence>
<dbReference type="PaxDb" id="3218-PP1S434_19V6.1"/>
<feature type="compositionally biased region" description="Polar residues" evidence="5">
    <location>
        <begin position="564"/>
        <end position="578"/>
    </location>
</feature>
<dbReference type="RefSeq" id="XP_024400344.1">
    <property type="nucleotide sequence ID" value="XM_024544576.2"/>
</dbReference>
<protein>
    <recommendedName>
        <fullName evidence="6">TF-B3 domain-containing protein</fullName>
    </recommendedName>
</protein>
<dbReference type="AlphaFoldDB" id="A0A2K1J449"/>
<dbReference type="GO" id="GO:0003677">
    <property type="term" value="F:DNA binding"/>
    <property type="evidence" value="ECO:0007669"/>
    <property type="project" value="UniProtKB-KW"/>
</dbReference>
<feature type="region of interest" description="Disordered" evidence="5">
    <location>
        <begin position="392"/>
        <end position="414"/>
    </location>
</feature>
<feature type="domain" description="TF-B3" evidence="6">
    <location>
        <begin position="290"/>
        <end position="387"/>
    </location>
</feature>
<sequence length="578" mass="64605">METKACTVCSMNCLKLHGDEDEDADRNKRMLDSSRGRKKDAASHLLPSFLKKMTEVAIKSKLQMPVSFVRNSVTRIGKTIILEGPSTNKWSVEVWPGSVQKRSLEFRDGWQKFVKDHNLQIGDQLCFTLTSDSHFQVMVYDESGSQKASAMDAINSTVTIKHEPKHLSKVRSDVRTKGPEARLKQKVTKRIRIKSAVKPTVVVVHSSDSELGNSEPPEKDENLKEIISKEKIQDCPGMDGSLADPKPLLAPHILQGGHVVSQRRSVTPAEKERALNAARDLADTLTNPKLVMVMTKAYVYKGFWMVLNKVFSNAHMPHESREVTLCNKAGHSWPVKWLFKTTTNSSGFSGGWRGFALDNRLEESDVCVFEMVDEKYFVILVHLFRAIGQPSEDAGDYRPSPGRGRNANRRKRKAIDSPLDTRCTKIKLFHSGDLKSPAGCSRAKYLYHTQSQEAENLAQMVGCSQKQQKDTCTASHGKVLHQDEGKEVTSTAITSSCDTDFTSDNPSSEALETFERRTALQIRPLHAFQFPRRKTGSFRDYLMDLGKELVGQQAAMAAPKRSSPPASRKTQISPSLEV</sequence>
<keyword evidence="1" id="KW-0805">Transcription regulation</keyword>
<dbReference type="SUPFAM" id="SSF101936">
    <property type="entry name" value="DNA-binding pseudobarrel domain"/>
    <property type="match status" value="2"/>
</dbReference>
<evidence type="ECO:0000256" key="1">
    <source>
        <dbReference type="ARBA" id="ARBA00023015"/>
    </source>
</evidence>
<evidence type="ECO:0000256" key="2">
    <source>
        <dbReference type="ARBA" id="ARBA00023125"/>
    </source>
</evidence>
<evidence type="ECO:0000313" key="8">
    <source>
        <dbReference type="EnsemblPlants" id="Pp3c17_16170V3.1"/>
    </source>
</evidence>
<dbReference type="CDD" id="cd10017">
    <property type="entry name" value="B3_DNA"/>
    <property type="match status" value="2"/>
</dbReference>
<dbReference type="OMA" id="ACTEICN"/>
<keyword evidence="4" id="KW-0539">Nucleus</keyword>
<accession>A0A2K1J449</accession>
<dbReference type="OrthoDB" id="1666376at2759"/>
<dbReference type="PANTHER" id="PTHR31391">
    <property type="entry name" value="B3 DOMAIN-CONTAINING PROTEIN OS11G0197600-RELATED"/>
    <property type="match status" value="1"/>
</dbReference>
<feature type="domain" description="TF-B3" evidence="6">
    <location>
        <begin position="47"/>
        <end position="143"/>
    </location>
</feature>
<reference evidence="8" key="3">
    <citation type="submission" date="2020-12" db="UniProtKB">
        <authorList>
            <consortium name="EnsemblPlants"/>
        </authorList>
    </citation>
    <scope>IDENTIFICATION</scope>
</reference>
<feature type="region of interest" description="Disordered" evidence="5">
    <location>
        <begin position="553"/>
        <end position="578"/>
    </location>
</feature>
<organism evidence="7">
    <name type="scientific">Physcomitrium patens</name>
    <name type="common">Spreading-leaved earth moss</name>
    <name type="synonym">Physcomitrella patens</name>
    <dbReference type="NCBI Taxonomy" id="3218"/>
    <lineage>
        <taxon>Eukaryota</taxon>
        <taxon>Viridiplantae</taxon>
        <taxon>Streptophyta</taxon>
        <taxon>Embryophyta</taxon>
        <taxon>Bryophyta</taxon>
        <taxon>Bryophytina</taxon>
        <taxon>Bryopsida</taxon>
        <taxon>Funariidae</taxon>
        <taxon>Funariales</taxon>
        <taxon>Funariaceae</taxon>
        <taxon>Physcomitrium</taxon>
    </lineage>
</organism>
<dbReference type="STRING" id="3218.A0A2K1J449"/>
<dbReference type="EMBL" id="ABEU02000017">
    <property type="protein sequence ID" value="PNR36309.1"/>
    <property type="molecule type" value="Genomic_DNA"/>
</dbReference>
<dbReference type="SMART" id="SM01019">
    <property type="entry name" value="B3"/>
    <property type="match status" value="2"/>
</dbReference>
<keyword evidence="3" id="KW-0804">Transcription</keyword>
<evidence type="ECO:0000259" key="6">
    <source>
        <dbReference type="PROSITE" id="PS50863"/>
    </source>
</evidence>
<proteinExistence type="predicted"/>
<dbReference type="EnsemblPlants" id="Pp3c17_16170V3.2">
    <property type="protein sequence ID" value="Pp3c17_16170V3.2"/>
    <property type="gene ID" value="Pp3c17_16170"/>
</dbReference>
<dbReference type="EnsemblPlants" id="Pp3c17_16170V3.1">
    <property type="protein sequence ID" value="Pp3c17_16170V3.1"/>
    <property type="gene ID" value="Pp3c17_16170"/>
</dbReference>
<dbReference type="PANTHER" id="PTHR31391:SF157">
    <property type="entry name" value="B3 DOMAIN-CONTAINING PROTEIN REM16"/>
    <property type="match status" value="1"/>
</dbReference>
<dbReference type="InterPro" id="IPR003340">
    <property type="entry name" value="B3_DNA-bd"/>
</dbReference>
<reference evidence="7 9" key="2">
    <citation type="journal article" date="2018" name="Plant J.">
        <title>The Physcomitrella patens chromosome-scale assembly reveals moss genome structure and evolution.</title>
        <authorList>
            <person name="Lang D."/>
            <person name="Ullrich K.K."/>
            <person name="Murat F."/>
            <person name="Fuchs J."/>
            <person name="Jenkins J."/>
            <person name="Haas F.B."/>
            <person name="Piednoel M."/>
            <person name="Gundlach H."/>
            <person name="Van Bel M."/>
            <person name="Meyberg R."/>
            <person name="Vives C."/>
            <person name="Morata J."/>
            <person name="Symeonidi A."/>
            <person name="Hiss M."/>
            <person name="Muchero W."/>
            <person name="Kamisugi Y."/>
            <person name="Saleh O."/>
            <person name="Blanc G."/>
            <person name="Decker E.L."/>
            <person name="van Gessel N."/>
            <person name="Grimwood J."/>
            <person name="Hayes R.D."/>
            <person name="Graham S.W."/>
            <person name="Gunter L.E."/>
            <person name="McDaniel S.F."/>
            <person name="Hoernstein S.N.W."/>
            <person name="Larsson A."/>
            <person name="Li F.W."/>
            <person name="Perroud P.F."/>
            <person name="Phillips J."/>
            <person name="Ranjan P."/>
            <person name="Rokshar D.S."/>
            <person name="Rothfels C.J."/>
            <person name="Schneider L."/>
            <person name="Shu S."/>
            <person name="Stevenson D.W."/>
            <person name="Thummler F."/>
            <person name="Tillich M."/>
            <person name="Villarreal Aguilar J.C."/>
            <person name="Widiez T."/>
            <person name="Wong G.K."/>
            <person name="Wymore A."/>
            <person name="Zhang Y."/>
            <person name="Zimmer A.D."/>
            <person name="Quatrano R.S."/>
            <person name="Mayer K.F.X."/>
            <person name="Goodstein D."/>
            <person name="Casacuberta J.M."/>
            <person name="Vandepoele K."/>
            <person name="Reski R."/>
            <person name="Cuming A.C."/>
            <person name="Tuskan G.A."/>
            <person name="Maumus F."/>
            <person name="Salse J."/>
            <person name="Schmutz J."/>
            <person name="Rensing S.A."/>
        </authorList>
    </citation>
    <scope>NUCLEOTIDE SEQUENCE [LARGE SCALE GENOMIC DNA]</scope>
    <source>
        <strain evidence="8 9">cv. Gransden 2004</strain>
    </source>
</reference>
<keyword evidence="9" id="KW-1185">Reference proteome</keyword>
<reference evidence="7 9" key="1">
    <citation type="journal article" date="2008" name="Science">
        <title>The Physcomitrella genome reveals evolutionary insights into the conquest of land by plants.</title>
        <authorList>
            <person name="Rensing S."/>
            <person name="Lang D."/>
            <person name="Zimmer A."/>
            <person name="Terry A."/>
            <person name="Salamov A."/>
            <person name="Shapiro H."/>
            <person name="Nishiyama T."/>
            <person name="Perroud P.-F."/>
            <person name="Lindquist E."/>
            <person name="Kamisugi Y."/>
            <person name="Tanahashi T."/>
            <person name="Sakakibara K."/>
            <person name="Fujita T."/>
            <person name="Oishi K."/>
            <person name="Shin-I T."/>
            <person name="Kuroki Y."/>
            <person name="Toyoda A."/>
            <person name="Suzuki Y."/>
            <person name="Hashimoto A."/>
            <person name="Yamaguchi K."/>
            <person name="Sugano A."/>
            <person name="Kohara Y."/>
            <person name="Fujiyama A."/>
            <person name="Anterola A."/>
            <person name="Aoki S."/>
            <person name="Ashton N."/>
            <person name="Barbazuk W.B."/>
            <person name="Barker E."/>
            <person name="Bennetzen J."/>
            <person name="Bezanilla M."/>
            <person name="Blankenship R."/>
            <person name="Cho S.H."/>
            <person name="Dutcher S."/>
            <person name="Estelle M."/>
            <person name="Fawcett J.A."/>
            <person name="Gundlach H."/>
            <person name="Hanada K."/>
            <person name="Heyl A."/>
            <person name="Hicks K.A."/>
            <person name="Hugh J."/>
            <person name="Lohr M."/>
            <person name="Mayer K."/>
            <person name="Melkozernov A."/>
            <person name="Murata T."/>
            <person name="Nelson D."/>
            <person name="Pils B."/>
            <person name="Prigge M."/>
            <person name="Reiss B."/>
            <person name="Renner T."/>
            <person name="Rombauts S."/>
            <person name="Rushton P."/>
            <person name="Sanderfoot A."/>
            <person name="Schween G."/>
            <person name="Shiu S.-H."/>
            <person name="Stueber K."/>
            <person name="Theodoulou F.L."/>
            <person name="Tu H."/>
            <person name="Van de Peer Y."/>
            <person name="Verrier P.J."/>
            <person name="Waters E."/>
            <person name="Wood A."/>
            <person name="Yang L."/>
            <person name="Cove D."/>
            <person name="Cuming A."/>
            <person name="Hasebe M."/>
            <person name="Lucas S."/>
            <person name="Mishler D.B."/>
            <person name="Reski R."/>
            <person name="Grigoriev I."/>
            <person name="Quatrano R.S."/>
            <person name="Boore J.L."/>
        </authorList>
    </citation>
    <scope>NUCLEOTIDE SEQUENCE [LARGE SCALE GENOMIC DNA]</scope>
    <source>
        <strain evidence="8 9">cv. Gransden 2004</strain>
    </source>
</reference>
<dbReference type="Gramene" id="Pp3c17_16170V3.1">
    <property type="protein sequence ID" value="Pp3c17_16170V3.1"/>
    <property type="gene ID" value="Pp3c17_16170"/>
</dbReference>
<evidence type="ECO:0000256" key="3">
    <source>
        <dbReference type="ARBA" id="ARBA00023163"/>
    </source>
</evidence>
<dbReference type="Gene3D" id="2.40.330.10">
    <property type="entry name" value="DNA-binding pseudobarrel domain"/>
    <property type="match status" value="2"/>
</dbReference>
<dbReference type="GeneID" id="112294282"/>
<gene>
    <name evidence="8" type="primary">LOC112294282</name>
    <name evidence="7" type="ORF">PHYPA_022160</name>
</gene>
<dbReference type="InterPro" id="IPR015300">
    <property type="entry name" value="DNA-bd_pseudobarrel_sf"/>
</dbReference>
<evidence type="ECO:0000313" key="7">
    <source>
        <dbReference type="EMBL" id="PNR36309.1"/>
    </source>
</evidence>
<evidence type="ECO:0000256" key="5">
    <source>
        <dbReference type="SAM" id="MobiDB-lite"/>
    </source>
</evidence>
<dbReference type="PROSITE" id="PS50863">
    <property type="entry name" value="B3"/>
    <property type="match status" value="2"/>
</dbReference>
<name>A0A2K1J449_PHYPA</name>
<dbReference type="Proteomes" id="UP000006727">
    <property type="component" value="Chromosome 17"/>
</dbReference>
<evidence type="ECO:0000256" key="4">
    <source>
        <dbReference type="ARBA" id="ARBA00023242"/>
    </source>
</evidence>